<evidence type="ECO:0000313" key="2">
    <source>
        <dbReference type="Proteomes" id="UP000026962"/>
    </source>
</evidence>
<dbReference type="AlphaFoldDB" id="A0A0E0JN63"/>
<evidence type="ECO:0000313" key="1">
    <source>
        <dbReference type="EnsemblPlants" id="OPUNC01G28370.1"/>
    </source>
</evidence>
<reference evidence="1" key="1">
    <citation type="submission" date="2015-04" db="UniProtKB">
        <authorList>
            <consortium name="EnsemblPlants"/>
        </authorList>
    </citation>
    <scope>IDENTIFICATION</scope>
</reference>
<dbReference type="Gramene" id="OPUNC01G28370.1">
    <property type="protein sequence ID" value="OPUNC01G28370.1"/>
    <property type="gene ID" value="OPUNC01G28370"/>
</dbReference>
<dbReference type="EnsemblPlants" id="OPUNC01G28370.1">
    <property type="protein sequence ID" value="OPUNC01G28370.1"/>
    <property type="gene ID" value="OPUNC01G28370"/>
</dbReference>
<protein>
    <submittedName>
        <fullName evidence="1">Uncharacterized protein</fullName>
    </submittedName>
</protein>
<reference evidence="1" key="2">
    <citation type="submission" date="2018-05" db="EMBL/GenBank/DDBJ databases">
        <title>OpunRS2 (Oryza punctata Reference Sequence Version 2).</title>
        <authorList>
            <person name="Zhang J."/>
            <person name="Kudrna D."/>
            <person name="Lee S."/>
            <person name="Talag J."/>
            <person name="Welchert J."/>
            <person name="Wing R.A."/>
        </authorList>
    </citation>
    <scope>NUCLEOTIDE SEQUENCE [LARGE SCALE GENOMIC DNA]</scope>
</reference>
<dbReference type="PANTHER" id="PTHR33994">
    <property type="entry name" value="OS04G0515000 PROTEIN"/>
    <property type="match status" value="1"/>
</dbReference>
<dbReference type="HOGENOM" id="CLU_120683_0_0_1"/>
<dbReference type="Proteomes" id="UP000026962">
    <property type="component" value="Chromosome 1"/>
</dbReference>
<name>A0A0E0JN63_ORYPU</name>
<keyword evidence="2" id="KW-1185">Reference proteome</keyword>
<proteinExistence type="predicted"/>
<dbReference type="OMA" id="WYEVAMA"/>
<dbReference type="PANTHER" id="PTHR33994:SF24">
    <property type="entry name" value="OS01G0712500 PROTEIN"/>
    <property type="match status" value="1"/>
</dbReference>
<accession>A0A0E0JN63</accession>
<organism evidence="1">
    <name type="scientific">Oryza punctata</name>
    <name type="common">Red rice</name>
    <dbReference type="NCBI Taxonomy" id="4537"/>
    <lineage>
        <taxon>Eukaryota</taxon>
        <taxon>Viridiplantae</taxon>
        <taxon>Streptophyta</taxon>
        <taxon>Embryophyta</taxon>
        <taxon>Tracheophyta</taxon>
        <taxon>Spermatophyta</taxon>
        <taxon>Magnoliopsida</taxon>
        <taxon>Liliopsida</taxon>
        <taxon>Poales</taxon>
        <taxon>Poaceae</taxon>
        <taxon>BOP clade</taxon>
        <taxon>Oryzoideae</taxon>
        <taxon>Oryzeae</taxon>
        <taxon>Oryzinae</taxon>
        <taxon>Oryza</taxon>
    </lineage>
</organism>
<sequence length="170" mass="17693">MAALYPFNSLLVCFRSFLGVWIICHACGAFSAIGNSDVKKITSSIELWAGAGTGSRSALAGVQSTRLVRIDDNGNGCDQYREGGSVKVSYAGVPLAYGSTSSFLEARKALAVAVNATGEGAGVPDDLLRLMSAERRLGVAWRSLRSTCGCWAGPPGSSTTGALIWMVPAL</sequence>